<reference evidence="2 3" key="1">
    <citation type="submission" date="2018-11" db="EMBL/GenBank/DDBJ databases">
        <authorList>
            <consortium name="Pathogen Informatics"/>
        </authorList>
    </citation>
    <scope>NUCLEOTIDE SEQUENCE [LARGE SCALE GENOMIC DNA]</scope>
</reference>
<evidence type="ECO:0000313" key="2">
    <source>
        <dbReference type="EMBL" id="VDP42010.1"/>
    </source>
</evidence>
<dbReference type="OrthoDB" id="5865305at2759"/>
<proteinExistence type="predicted"/>
<evidence type="ECO:0000256" key="1">
    <source>
        <dbReference type="SAM" id="MobiDB-lite"/>
    </source>
</evidence>
<gene>
    <name evidence="2" type="ORF">HPBE_LOCUS23955</name>
</gene>
<dbReference type="EMBL" id="UZAH01035670">
    <property type="protein sequence ID" value="VDP42010.1"/>
    <property type="molecule type" value="Genomic_DNA"/>
</dbReference>
<dbReference type="Proteomes" id="UP000050761">
    <property type="component" value="Unassembled WGS sequence"/>
</dbReference>
<dbReference type="AlphaFoldDB" id="A0A183GMN6"/>
<protein>
    <submittedName>
        <fullName evidence="2 4">Uncharacterized protein</fullName>
    </submittedName>
</protein>
<feature type="region of interest" description="Disordered" evidence="1">
    <location>
        <begin position="1"/>
        <end position="21"/>
    </location>
</feature>
<keyword evidence="3" id="KW-1185">Reference proteome</keyword>
<reference evidence="4" key="2">
    <citation type="submission" date="2019-09" db="UniProtKB">
        <authorList>
            <consortium name="WormBaseParasite"/>
        </authorList>
    </citation>
    <scope>IDENTIFICATION</scope>
</reference>
<evidence type="ECO:0000313" key="3">
    <source>
        <dbReference type="Proteomes" id="UP000050761"/>
    </source>
</evidence>
<dbReference type="WBParaSite" id="HPBE_0002395601-mRNA-1">
    <property type="protein sequence ID" value="HPBE_0002395601-mRNA-1"/>
    <property type="gene ID" value="HPBE_0002395601"/>
</dbReference>
<sequence length="81" mass="9523">MNASFSSFSADTPNSNELSNENFTKMREQFFSFKISGMQQFIGPAAMERRNISDAVWKEFERTVQRKEDGYYIHLSWKKTP</sequence>
<organism evidence="3 4">
    <name type="scientific">Heligmosomoides polygyrus</name>
    <name type="common">Parasitic roundworm</name>
    <dbReference type="NCBI Taxonomy" id="6339"/>
    <lineage>
        <taxon>Eukaryota</taxon>
        <taxon>Metazoa</taxon>
        <taxon>Ecdysozoa</taxon>
        <taxon>Nematoda</taxon>
        <taxon>Chromadorea</taxon>
        <taxon>Rhabditida</taxon>
        <taxon>Rhabditina</taxon>
        <taxon>Rhabditomorpha</taxon>
        <taxon>Strongyloidea</taxon>
        <taxon>Heligmosomidae</taxon>
        <taxon>Heligmosomoides</taxon>
    </lineage>
</organism>
<accession>A0A3P8DEN0</accession>
<name>A0A183GMN6_HELPZ</name>
<evidence type="ECO:0000313" key="4">
    <source>
        <dbReference type="WBParaSite" id="HPBE_0002395601-mRNA-1"/>
    </source>
</evidence>
<accession>A0A183GMN6</accession>